<feature type="transmembrane region" description="Helical" evidence="1">
    <location>
        <begin position="36"/>
        <end position="58"/>
    </location>
</feature>
<dbReference type="Proteomes" id="UP000198588">
    <property type="component" value="Unassembled WGS sequence"/>
</dbReference>
<accession>A0A1G5Y436</accession>
<dbReference type="STRING" id="1165689.SAMN02927914_02876"/>
<dbReference type="EMBL" id="FMXM01000008">
    <property type="protein sequence ID" value="SDA77408.1"/>
    <property type="molecule type" value="Genomic_DNA"/>
</dbReference>
<keyword evidence="1" id="KW-0472">Membrane</keyword>
<evidence type="ECO:0000313" key="3">
    <source>
        <dbReference type="Proteomes" id="UP000198588"/>
    </source>
</evidence>
<reference evidence="2 3" key="1">
    <citation type="submission" date="2016-10" db="EMBL/GenBank/DDBJ databases">
        <authorList>
            <person name="de Groot N.N."/>
        </authorList>
    </citation>
    <scope>NUCLEOTIDE SEQUENCE [LARGE SCALE GENOMIC DNA]</scope>
    <source>
        <strain evidence="2 3">CGMCC 1.12097</strain>
    </source>
</reference>
<evidence type="ECO:0000256" key="1">
    <source>
        <dbReference type="SAM" id="Phobius"/>
    </source>
</evidence>
<gene>
    <name evidence="2" type="ORF">SAMN02927914_02876</name>
</gene>
<protein>
    <submittedName>
        <fullName evidence="2">Uncharacterized protein</fullName>
    </submittedName>
</protein>
<name>A0A1G5Y436_9HYPH</name>
<dbReference type="RefSeq" id="WP_091578595.1">
    <property type="nucleotide sequence ID" value="NZ_FMXM01000008.1"/>
</dbReference>
<keyword evidence="1" id="KW-1133">Transmembrane helix</keyword>
<evidence type="ECO:0000313" key="2">
    <source>
        <dbReference type="EMBL" id="SDA77408.1"/>
    </source>
</evidence>
<proteinExistence type="predicted"/>
<keyword evidence="1" id="KW-0812">Transmembrane</keyword>
<dbReference type="AlphaFoldDB" id="A0A1G5Y436"/>
<organism evidence="2 3">
    <name type="scientific">Mesorhizobium qingshengii</name>
    <dbReference type="NCBI Taxonomy" id="1165689"/>
    <lineage>
        <taxon>Bacteria</taxon>
        <taxon>Pseudomonadati</taxon>
        <taxon>Pseudomonadota</taxon>
        <taxon>Alphaproteobacteria</taxon>
        <taxon>Hyphomicrobiales</taxon>
        <taxon>Phyllobacteriaceae</taxon>
        <taxon>Mesorhizobium</taxon>
    </lineage>
</organism>
<sequence>MTVADMNRLEQAARVSMGEFQDSEASAPPLLPAPNVSLRLVAVALAAVIVAVVLLPLAY</sequence>